<keyword evidence="2" id="KW-0808">Transferase</keyword>
<evidence type="ECO:0000313" key="6">
    <source>
        <dbReference type="Proteomes" id="UP000644749"/>
    </source>
</evidence>
<dbReference type="EMBL" id="JAESHT010000002">
    <property type="protein sequence ID" value="MBL3672391.1"/>
    <property type="molecule type" value="Genomic_DNA"/>
</dbReference>
<dbReference type="CDD" id="cd07989">
    <property type="entry name" value="LPLAT_AGPAT-like"/>
    <property type="match status" value="1"/>
</dbReference>
<keyword evidence="6" id="KW-1185">Reference proteome</keyword>
<dbReference type="Pfam" id="PF01553">
    <property type="entry name" value="Acyltransferase"/>
    <property type="match status" value="1"/>
</dbReference>
<accession>A0ABS1S120</accession>
<evidence type="ECO:0000256" key="2">
    <source>
        <dbReference type="ARBA" id="ARBA00022679"/>
    </source>
</evidence>
<protein>
    <submittedName>
        <fullName evidence="5">1-acyl-sn-glycerol-3-phosphate acyltransferase</fullName>
    </submittedName>
</protein>
<gene>
    <name evidence="5" type="ORF">JL111_02740</name>
</gene>
<sequence>MPHVLCQLRRQARFFPFSPSVPAIACVQTEVGYVVIRQNLAILSGRAIAVFARLVTAVQAVWRGADPGDMRQRIYFANHASHGDFILVWTVLADPLRRRTRPVAGADYWGSGLRRFIGRDVFNAVLIDRTRTDAASDPVGQMAQALRQGSSLILFPEGTRNLTDADLLPFRSGLYHLARACPKVDLVPVWIDNLNRVLPKGAFIPVPLMCKVNFGAPMRLDPAEGKDAFLTRARDALLALRPNREAAA</sequence>
<evidence type="ECO:0000259" key="4">
    <source>
        <dbReference type="SMART" id="SM00563"/>
    </source>
</evidence>
<dbReference type="SUPFAM" id="SSF69593">
    <property type="entry name" value="Glycerol-3-phosphate (1)-acyltransferase"/>
    <property type="match status" value="1"/>
</dbReference>
<name>A0ABS1S120_9RHOB</name>
<proteinExistence type="predicted"/>
<keyword evidence="3 5" id="KW-0012">Acyltransferase</keyword>
<feature type="domain" description="Phospholipid/glycerol acyltransferase" evidence="4">
    <location>
        <begin position="73"/>
        <end position="194"/>
    </location>
</feature>
<dbReference type="SMART" id="SM00563">
    <property type="entry name" value="PlsC"/>
    <property type="match status" value="1"/>
</dbReference>
<dbReference type="GO" id="GO:0016746">
    <property type="term" value="F:acyltransferase activity"/>
    <property type="evidence" value="ECO:0007669"/>
    <property type="project" value="UniProtKB-KW"/>
</dbReference>
<evidence type="ECO:0000256" key="3">
    <source>
        <dbReference type="ARBA" id="ARBA00023315"/>
    </source>
</evidence>
<dbReference type="PANTHER" id="PTHR10434">
    <property type="entry name" value="1-ACYL-SN-GLYCEROL-3-PHOSPHATE ACYLTRANSFERASE"/>
    <property type="match status" value="1"/>
</dbReference>
<organism evidence="5 6">
    <name type="scientific">Paracoccus aerius</name>
    <dbReference type="NCBI Taxonomy" id="1915382"/>
    <lineage>
        <taxon>Bacteria</taxon>
        <taxon>Pseudomonadati</taxon>
        <taxon>Pseudomonadota</taxon>
        <taxon>Alphaproteobacteria</taxon>
        <taxon>Rhodobacterales</taxon>
        <taxon>Paracoccaceae</taxon>
        <taxon>Paracoccus</taxon>
    </lineage>
</organism>
<comment type="caution">
    <text evidence="5">The sequence shown here is derived from an EMBL/GenBank/DDBJ whole genome shotgun (WGS) entry which is preliminary data.</text>
</comment>
<dbReference type="InterPro" id="IPR002123">
    <property type="entry name" value="Plipid/glycerol_acylTrfase"/>
</dbReference>
<comment type="pathway">
    <text evidence="1">Lipid metabolism.</text>
</comment>
<evidence type="ECO:0000256" key="1">
    <source>
        <dbReference type="ARBA" id="ARBA00005189"/>
    </source>
</evidence>
<dbReference type="PANTHER" id="PTHR10434:SF11">
    <property type="entry name" value="1-ACYL-SN-GLYCEROL-3-PHOSPHATE ACYLTRANSFERASE"/>
    <property type="match status" value="1"/>
</dbReference>
<reference evidence="5 6" key="1">
    <citation type="submission" date="2021-01" db="EMBL/GenBank/DDBJ databases">
        <title>011410 draft genome.</title>
        <authorList>
            <person name="Lang L."/>
        </authorList>
    </citation>
    <scope>NUCLEOTIDE SEQUENCE [LARGE SCALE GENOMIC DNA]</scope>
    <source>
        <strain evidence="5 6">KCTC 42845</strain>
    </source>
</reference>
<evidence type="ECO:0000313" key="5">
    <source>
        <dbReference type="EMBL" id="MBL3672391.1"/>
    </source>
</evidence>
<dbReference type="Proteomes" id="UP000644749">
    <property type="component" value="Unassembled WGS sequence"/>
</dbReference>